<feature type="region of interest" description="Disordered" evidence="1">
    <location>
        <begin position="68"/>
        <end position="112"/>
    </location>
</feature>
<sequence>MSYLSRNAENRLMKSKRKKKIKKFRPSMIHKSSSTEKRIRTLLNLKVANPTPTEKETENNQKFKLNVTTAESSEQSKHMPEEEENKNLMLNNNKSFKKQQSMIGKPTKQNKR</sequence>
<evidence type="ECO:0000313" key="3">
    <source>
        <dbReference type="Proteomes" id="UP000499080"/>
    </source>
</evidence>
<evidence type="ECO:0000313" key="2">
    <source>
        <dbReference type="EMBL" id="GBL76391.1"/>
    </source>
</evidence>
<reference evidence="2 3" key="1">
    <citation type="journal article" date="2019" name="Sci. Rep.">
        <title>Orb-weaving spider Araneus ventricosus genome elucidates the spidroin gene catalogue.</title>
        <authorList>
            <person name="Kono N."/>
            <person name="Nakamura H."/>
            <person name="Ohtoshi R."/>
            <person name="Moran D.A.P."/>
            <person name="Shinohara A."/>
            <person name="Yoshida Y."/>
            <person name="Fujiwara M."/>
            <person name="Mori M."/>
            <person name="Tomita M."/>
            <person name="Arakawa K."/>
        </authorList>
    </citation>
    <scope>NUCLEOTIDE SEQUENCE [LARGE SCALE GENOMIC DNA]</scope>
</reference>
<feature type="region of interest" description="Disordered" evidence="1">
    <location>
        <begin position="1"/>
        <end position="36"/>
    </location>
</feature>
<protein>
    <submittedName>
        <fullName evidence="2">Uncharacterized protein</fullName>
    </submittedName>
</protein>
<keyword evidence="3" id="KW-1185">Reference proteome</keyword>
<feature type="compositionally biased region" description="Basic residues" evidence="1">
    <location>
        <begin position="13"/>
        <end position="25"/>
    </location>
</feature>
<proteinExistence type="predicted"/>
<organism evidence="2 3">
    <name type="scientific">Araneus ventricosus</name>
    <name type="common">Orbweaver spider</name>
    <name type="synonym">Epeira ventricosa</name>
    <dbReference type="NCBI Taxonomy" id="182803"/>
    <lineage>
        <taxon>Eukaryota</taxon>
        <taxon>Metazoa</taxon>
        <taxon>Ecdysozoa</taxon>
        <taxon>Arthropoda</taxon>
        <taxon>Chelicerata</taxon>
        <taxon>Arachnida</taxon>
        <taxon>Araneae</taxon>
        <taxon>Araneomorphae</taxon>
        <taxon>Entelegynae</taxon>
        <taxon>Araneoidea</taxon>
        <taxon>Araneidae</taxon>
        <taxon>Araneus</taxon>
    </lineage>
</organism>
<evidence type="ECO:0000256" key="1">
    <source>
        <dbReference type="SAM" id="MobiDB-lite"/>
    </source>
</evidence>
<comment type="caution">
    <text evidence="2">The sequence shown here is derived from an EMBL/GenBank/DDBJ whole genome shotgun (WGS) entry which is preliminary data.</text>
</comment>
<name>A0A4Y2A944_ARAVE</name>
<dbReference type="AlphaFoldDB" id="A0A4Y2A944"/>
<gene>
    <name evidence="2" type="ORF">AVEN_53169_1</name>
</gene>
<accession>A0A4Y2A944</accession>
<dbReference type="EMBL" id="BGPR01000010">
    <property type="protein sequence ID" value="GBL76391.1"/>
    <property type="molecule type" value="Genomic_DNA"/>
</dbReference>
<dbReference type="Proteomes" id="UP000499080">
    <property type="component" value="Unassembled WGS sequence"/>
</dbReference>